<feature type="region of interest" description="Disordered" evidence="11">
    <location>
        <begin position="858"/>
        <end position="928"/>
    </location>
</feature>
<keyword evidence="3" id="KW-0597">Phosphoprotein</keyword>
<dbReference type="Pfam" id="PF12031">
    <property type="entry name" value="BAF250_C"/>
    <property type="match status" value="1"/>
</dbReference>
<evidence type="ECO:0000256" key="11">
    <source>
        <dbReference type="SAM" id="MobiDB-lite"/>
    </source>
</evidence>
<dbReference type="GO" id="GO:0006357">
    <property type="term" value="P:regulation of transcription by RNA polymerase II"/>
    <property type="evidence" value="ECO:0007669"/>
    <property type="project" value="TreeGrafter"/>
</dbReference>
<feature type="compositionally biased region" description="Low complexity" evidence="11">
    <location>
        <begin position="602"/>
        <end position="622"/>
    </location>
</feature>
<dbReference type="GO" id="GO:0003677">
    <property type="term" value="F:DNA binding"/>
    <property type="evidence" value="ECO:0007669"/>
    <property type="project" value="UniProtKB-KW"/>
</dbReference>
<dbReference type="GO" id="GO:0007399">
    <property type="term" value="P:nervous system development"/>
    <property type="evidence" value="ECO:0007669"/>
    <property type="project" value="UniProtKB-KW"/>
</dbReference>
<comment type="subcellular location">
    <subcellularLocation>
        <location evidence="1">Nucleus</location>
    </subcellularLocation>
</comment>
<feature type="compositionally biased region" description="Pro residues" evidence="11">
    <location>
        <begin position="571"/>
        <end position="583"/>
    </location>
</feature>
<keyword evidence="4" id="KW-0156">Chromatin regulator</keyword>
<feature type="region of interest" description="Disordered" evidence="11">
    <location>
        <begin position="464"/>
        <end position="509"/>
    </location>
</feature>
<evidence type="ECO:0000256" key="8">
    <source>
        <dbReference type="ARBA" id="ARBA00023125"/>
    </source>
</evidence>
<feature type="compositionally biased region" description="Basic and acidic residues" evidence="11">
    <location>
        <begin position="545"/>
        <end position="561"/>
    </location>
</feature>
<keyword evidence="13" id="KW-1185">Reference proteome</keyword>
<keyword evidence="6" id="KW-0007">Acetylation</keyword>
<dbReference type="InParanoid" id="A0A6P6E7F1"/>
<keyword evidence="7" id="KW-0805">Transcription regulation</keyword>
<dbReference type="InterPro" id="IPR033388">
    <property type="entry name" value="BAF250_C"/>
</dbReference>
<dbReference type="InterPro" id="IPR036431">
    <property type="entry name" value="ARID_dom_sf"/>
</dbReference>
<evidence type="ECO:0000256" key="5">
    <source>
        <dbReference type="ARBA" id="ARBA00022902"/>
    </source>
</evidence>
<keyword evidence="5" id="KW-0524">Neurogenesis</keyword>
<dbReference type="InterPro" id="IPR038040">
    <property type="entry name" value="ARID_ARID1B"/>
</dbReference>
<evidence type="ECO:0000256" key="2">
    <source>
        <dbReference type="ARBA" id="ARBA00022481"/>
    </source>
</evidence>
<accession>A0A6P6E7F1</accession>
<feature type="region of interest" description="Disordered" evidence="11">
    <location>
        <begin position="728"/>
        <end position="832"/>
    </location>
</feature>
<feature type="domain" description="ARID" evidence="12">
    <location>
        <begin position="634"/>
        <end position="725"/>
    </location>
</feature>
<evidence type="ECO:0000259" key="12">
    <source>
        <dbReference type="PROSITE" id="PS51011"/>
    </source>
</evidence>
<feature type="compositionally biased region" description="Polar residues" evidence="11">
    <location>
        <begin position="285"/>
        <end position="301"/>
    </location>
</feature>
<feature type="compositionally biased region" description="Low complexity" evidence="11">
    <location>
        <begin position="256"/>
        <end position="277"/>
    </location>
</feature>
<feature type="compositionally biased region" description="Polar residues" evidence="11">
    <location>
        <begin position="474"/>
        <end position="509"/>
    </location>
</feature>
<feature type="compositionally biased region" description="Low complexity" evidence="11">
    <location>
        <begin position="100"/>
        <end position="115"/>
    </location>
</feature>
<dbReference type="GO" id="GO:0031491">
    <property type="term" value="F:nucleosome binding"/>
    <property type="evidence" value="ECO:0007669"/>
    <property type="project" value="TreeGrafter"/>
</dbReference>
<dbReference type="PANTHER" id="PTHR12656">
    <property type="entry name" value="BRG-1 ASSOCIATED FACTOR 250 BAF250"/>
    <property type="match status" value="1"/>
</dbReference>
<dbReference type="FunCoup" id="A0A6P6E7F1">
    <property type="interactions" value="4576"/>
</dbReference>
<dbReference type="Pfam" id="PF01388">
    <property type="entry name" value="ARID"/>
    <property type="match status" value="1"/>
</dbReference>
<evidence type="ECO:0000256" key="10">
    <source>
        <dbReference type="ARBA" id="ARBA00023242"/>
    </source>
</evidence>
<feature type="region of interest" description="Disordered" evidence="11">
    <location>
        <begin position="1407"/>
        <end position="1445"/>
    </location>
</feature>
<dbReference type="InterPro" id="IPR001606">
    <property type="entry name" value="ARID_dom"/>
</dbReference>
<feature type="region of interest" description="Disordered" evidence="11">
    <location>
        <begin position="529"/>
        <end position="623"/>
    </location>
</feature>
<feature type="region of interest" description="Disordered" evidence="11">
    <location>
        <begin position="13"/>
        <end position="403"/>
    </location>
</feature>
<feature type="region of interest" description="Disordered" evidence="11">
    <location>
        <begin position="1280"/>
        <end position="1355"/>
    </location>
</feature>
<dbReference type="SMART" id="SM01014">
    <property type="entry name" value="ARID"/>
    <property type="match status" value="1"/>
</dbReference>
<dbReference type="FunFam" id="1.10.150.60:FF:000002">
    <property type="entry name" value="AT-rich interactive domain-containing protein 1B"/>
    <property type="match status" value="1"/>
</dbReference>
<feature type="compositionally biased region" description="Acidic residues" evidence="11">
    <location>
        <begin position="1297"/>
        <end position="1326"/>
    </location>
</feature>
<evidence type="ECO:0000256" key="6">
    <source>
        <dbReference type="ARBA" id="ARBA00022990"/>
    </source>
</evidence>
<gene>
    <name evidence="14" type="primary">Arid1b</name>
</gene>
<keyword evidence="9" id="KW-0804">Transcription</keyword>
<dbReference type="CDD" id="cd16877">
    <property type="entry name" value="ARID_ARID1B"/>
    <property type="match status" value="1"/>
</dbReference>
<evidence type="ECO:0000256" key="3">
    <source>
        <dbReference type="ARBA" id="ARBA00022553"/>
    </source>
</evidence>
<proteinExistence type="predicted"/>
<dbReference type="RefSeq" id="XP_023567953.1">
    <property type="nucleotide sequence ID" value="XM_023712185.1"/>
</dbReference>
<reference evidence="14" key="1">
    <citation type="submission" date="2025-08" db="UniProtKB">
        <authorList>
            <consortium name="RefSeq"/>
        </authorList>
    </citation>
    <scope>IDENTIFICATION</scope>
</reference>
<feature type="compositionally biased region" description="Low complexity" evidence="11">
    <location>
        <begin position="1001"/>
        <end position="1030"/>
    </location>
</feature>
<dbReference type="GO" id="GO:0045893">
    <property type="term" value="P:positive regulation of DNA-templated transcription"/>
    <property type="evidence" value="ECO:0007669"/>
    <property type="project" value="TreeGrafter"/>
</dbReference>
<feature type="compositionally biased region" description="Polar residues" evidence="11">
    <location>
        <begin position="1125"/>
        <end position="1139"/>
    </location>
</feature>
<feature type="compositionally biased region" description="Low complexity" evidence="11">
    <location>
        <begin position="60"/>
        <end position="75"/>
    </location>
</feature>
<feature type="region of interest" description="Disordered" evidence="11">
    <location>
        <begin position="973"/>
        <end position="1144"/>
    </location>
</feature>
<dbReference type="OrthoDB" id="8709537at2759"/>
<dbReference type="GO" id="GO:0005654">
    <property type="term" value="C:nucleoplasm"/>
    <property type="evidence" value="ECO:0007669"/>
    <property type="project" value="TreeGrafter"/>
</dbReference>
<keyword evidence="2" id="KW-0488">Methylation</keyword>
<dbReference type="GO" id="GO:0016514">
    <property type="term" value="C:SWI/SNF complex"/>
    <property type="evidence" value="ECO:0007669"/>
    <property type="project" value="InterPro"/>
</dbReference>
<feature type="compositionally biased region" description="Low complexity" evidence="11">
    <location>
        <begin position="212"/>
        <end position="228"/>
    </location>
</feature>
<dbReference type="SMART" id="SM00501">
    <property type="entry name" value="BRIGHT"/>
    <property type="match status" value="1"/>
</dbReference>
<feature type="compositionally biased region" description="Polar residues" evidence="11">
    <location>
        <begin position="392"/>
        <end position="403"/>
    </location>
</feature>
<sequence>MGLGKDLGAPYAAASPAWAAAQQRSHPAMSPGTPGAALSRSQGNPMDPMVMKRPQLYGMGSNPHSQPQQSSPYPGGSYGPPGAQRYPLGIQGRAPGALGGMQYPQQQMPPQYGQQGVSGYCQQGQQPYYNQQPQPPHLPPQAQYLPSQSQQRYQSQQDMSQEGYGTRSQPPLAPGKPNHEDLNLIQQERPSSLPDLSGSIDDLPTGTEATLSSAVSASGSTSSQGDQSNPAQSPFSPHASPHLSSIPGGPSPSPVGSPVGSNQSRSGPISPASIPGSQMPPQPPGNQSESTSHPALSQSPMPQERGFMAGTQRNPQMSQYGPQQTGPSMSPHPSPGGQMHPGMSSFQQSNSSGTYGPQMSQYGPQGNYSRPPTYSGVPSASYSGPGPGMGINANNQMHGQGPSQPCGAMPLGRMPSAGMQNRPFPGNMSSVTPSSPGISQQGGPGMGPPMPTVNRKAQEAAAAVMQAAANSAQSRQGSFPGMNQSGLMASSSPYSQPMNNSSGLMNTQGPPYSMAPAMVNSATASMGLADMMSPGESKLPMPLKADGKEEGTPQSESKSKDSYSSQGISQPPTPGNLPVPSPMSPSSASISSFHGDESDSISSPGWPKTPSSPKSSSSTTTGEKITKVYELGNEPERKLWVDRYLTFMEERGSPVSSLPAVGKKPLDLFRLYVCVKEIGGLAQVNKNKKWRELATNLNVGTSSSAASSLKKQYIQYLFAFECKIERGEEPPPEVFSTGDTKKQPKLQPPSPANSGSLQGPQTPQSTGSNSMAEVPGDLKPPTPASTPHGQIAPMQGGRSSTISVHDPFSDVSDSTFPKRNSMTPNAPYQQGMSMPDMMGRMPYEPNKDPFGGMRKVPGSSEPFMTQGQMPNSSMQDMYNQSPSGAMSNLGMGQRQQFPYGASYDRRHEPYGQQYPGQGPPAGQPPYGAHQPGLYPQQPNYKRHMDGMYGPPAKRHEGDMYNMQYGNQQQEMYNQYGSSYSGPDRRPMQGQYPYPYNRERMQGPGQMQPHGIPPQMMGGPMQSSSSEGPQQNMWAARNDMPYPYQNRQGPGGPAQAPPYPGMSRADDMMVPDQRINHESQWPSHVSQRQPYMSSSASMQPITRPPQSSYQTPPSLPNHISRAPSPASFQRSLENRMSPSKSPFLPTMKMQKVMPTVPTSQVTGPPPQPPPIRREITFPPGSVEASQPVLKQRRKITSKDIVTPEAWRVMMSLKSGLLAESTWALDTINILLYDDSTVATFNLSQLSGFLELLVEYYRKCLIDIFGILMEYEVGDPSQKALDHSAVKKEGDQSLADDSGKEEEDTACLEEEEEEEEEDEEEEEEEDSEKTEADVKGVAALTPGDATADPKERPKQASKFDKLPIKIVKKNNLFVVDRSDKLGRVQEFNSGLLHWQLGGGDTTEHIQTHFESKMEIPPRRRPPPPSNSTGRKRESEGKGDSEEQPEKSIIATIDDVLSARPGALPEDTNPGPQTESSKFPFGIQQAKSHRNIKLLEDEPRSRDETPLCTIAHWQDSLAKRCICVSNIVRSLSFVPGNDAEMSKHPGLVLILGKLILLHHEHPERKRAPQTYEKEEDEDKGVACSKDEWWWDCLEVLRDNTLVTLANISGQLDLSAYTESICLPILDGLLHWMVCPSAEAQDPFPTVGPNSVLSPQRLVLETLCKLSIQDNNVDLILATPPFSRQEKFYATLVRYVGDRKNPVCREMSMALLSNLAQGDALAARAIAVQKGSIGNLISFLEDGVTMAQYQQSQHNLMHMQPPPLEPPSVDMMCRAAKALLAMARVDENRSEFLLHEGRLLDISISAVLNSLVASVICDVLFQIGQL</sequence>
<feature type="compositionally biased region" description="Polar residues" evidence="11">
    <location>
        <begin position="811"/>
        <end position="832"/>
    </location>
</feature>
<dbReference type="CTD" id="57492"/>
<feature type="compositionally biased region" description="Polar residues" evidence="11">
    <location>
        <begin position="752"/>
        <end position="771"/>
    </location>
</feature>
<dbReference type="Proteomes" id="UP000515203">
    <property type="component" value="Unplaced"/>
</dbReference>
<feature type="compositionally biased region" description="Basic and acidic residues" evidence="11">
    <location>
        <begin position="1428"/>
        <end position="1443"/>
    </location>
</feature>
<name>A0A6P6E7F1_OCTDE</name>
<dbReference type="SUPFAM" id="SSF46774">
    <property type="entry name" value="ARID-like"/>
    <property type="match status" value="1"/>
</dbReference>
<evidence type="ECO:0000256" key="9">
    <source>
        <dbReference type="ARBA" id="ARBA00023163"/>
    </source>
</evidence>
<feature type="compositionally biased region" description="Low complexity" evidence="11">
    <location>
        <begin position="140"/>
        <end position="161"/>
    </location>
</feature>
<dbReference type="Gene3D" id="1.25.10.10">
    <property type="entry name" value="Leucine-rich Repeat Variant"/>
    <property type="match status" value="1"/>
</dbReference>
<dbReference type="PROSITE" id="PS51011">
    <property type="entry name" value="ARID"/>
    <property type="match status" value="1"/>
</dbReference>
<feature type="compositionally biased region" description="Low complexity" evidence="11">
    <location>
        <begin position="326"/>
        <end position="337"/>
    </location>
</feature>
<evidence type="ECO:0000256" key="1">
    <source>
        <dbReference type="ARBA" id="ARBA00004123"/>
    </source>
</evidence>
<feature type="compositionally biased region" description="Polar residues" evidence="11">
    <location>
        <begin position="344"/>
        <end position="382"/>
    </location>
</feature>
<protein>
    <submittedName>
        <fullName evidence="14">AT-rich interactive domain-containing protein 1B isoform X1</fullName>
    </submittedName>
</protein>
<dbReference type="GO" id="GO:0071565">
    <property type="term" value="C:nBAF complex"/>
    <property type="evidence" value="ECO:0007669"/>
    <property type="project" value="TreeGrafter"/>
</dbReference>
<evidence type="ECO:0000313" key="13">
    <source>
        <dbReference type="Proteomes" id="UP000515203"/>
    </source>
</evidence>
<feature type="compositionally biased region" description="Basic and acidic residues" evidence="11">
    <location>
        <begin position="1345"/>
        <end position="1355"/>
    </location>
</feature>
<dbReference type="Gene3D" id="1.10.150.60">
    <property type="entry name" value="ARID DNA-binding domain"/>
    <property type="match status" value="1"/>
</dbReference>
<dbReference type="GO" id="GO:0035060">
    <property type="term" value="C:brahma complex"/>
    <property type="evidence" value="ECO:0007669"/>
    <property type="project" value="InterPro"/>
</dbReference>
<dbReference type="InterPro" id="IPR011989">
    <property type="entry name" value="ARM-like"/>
</dbReference>
<dbReference type="InterPro" id="IPR021906">
    <property type="entry name" value="BAF250/Osa"/>
</dbReference>
<dbReference type="GeneID" id="101565980"/>
<keyword evidence="10" id="KW-0539">Nucleus</keyword>
<feature type="compositionally biased region" description="Polar residues" evidence="11">
    <location>
        <begin position="862"/>
        <end position="886"/>
    </location>
</feature>
<dbReference type="PANTHER" id="PTHR12656:SF11">
    <property type="entry name" value="AT-RICH INTERACTIVE DOMAIN-CONTAINING PROTEIN 1B"/>
    <property type="match status" value="1"/>
</dbReference>
<organism evidence="13 14">
    <name type="scientific">Octodon degus</name>
    <name type="common">Degu</name>
    <name type="synonym">Sciurus degus</name>
    <dbReference type="NCBI Taxonomy" id="10160"/>
    <lineage>
        <taxon>Eukaryota</taxon>
        <taxon>Metazoa</taxon>
        <taxon>Chordata</taxon>
        <taxon>Craniata</taxon>
        <taxon>Vertebrata</taxon>
        <taxon>Euteleostomi</taxon>
        <taxon>Mammalia</taxon>
        <taxon>Eutheria</taxon>
        <taxon>Euarchontoglires</taxon>
        <taxon>Glires</taxon>
        <taxon>Rodentia</taxon>
        <taxon>Hystricomorpha</taxon>
        <taxon>Octodontidae</taxon>
        <taxon>Octodon</taxon>
    </lineage>
</organism>
<feature type="compositionally biased region" description="Polar residues" evidence="11">
    <location>
        <begin position="311"/>
        <end position="325"/>
    </location>
</feature>
<feature type="compositionally biased region" description="Basic and acidic residues" evidence="11">
    <location>
        <begin position="1280"/>
        <end position="1289"/>
    </location>
</feature>
<keyword evidence="8" id="KW-0238">DNA-binding</keyword>
<feature type="compositionally biased region" description="Low complexity" evidence="11">
    <location>
        <begin position="464"/>
        <end position="473"/>
    </location>
</feature>
<evidence type="ECO:0000313" key="14">
    <source>
        <dbReference type="RefSeq" id="XP_023567953.1"/>
    </source>
</evidence>
<feature type="compositionally biased region" description="Low complexity" evidence="11">
    <location>
        <begin position="122"/>
        <end position="132"/>
    </location>
</feature>
<evidence type="ECO:0000256" key="7">
    <source>
        <dbReference type="ARBA" id="ARBA00023015"/>
    </source>
</evidence>
<dbReference type="GO" id="GO:0006338">
    <property type="term" value="P:chromatin remodeling"/>
    <property type="evidence" value="ECO:0007669"/>
    <property type="project" value="InterPro"/>
</dbReference>
<feature type="compositionally biased region" description="Polar residues" evidence="11">
    <location>
        <begin position="1077"/>
        <end position="1111"/>
    </location>
</feature>
<evidence type="ECO:0000256" key="4">
    <source>
        <dbReference type="ARBA" id="ARBA00022853"/>
    </source>
</evidence>